<evidence type="ECO:0000256" key="1">
    <source>
        <dbReference type="SAM" id="MobiDB-lite"/>
    </source>
</evidence>
<organism evidence="2 3">
    <name type="scientific">Marinobacter xestospongiae</name>
    <dbReference type="NCBI Taxonomy" id="994319"/>
    <lineage>
        <taxon>Bacteria</taxon>
        <taxon>Pseudomonadati</taxon>
        <taxon>Pseudomonadota</taxon>
        <taxon>Gammaproteobacteria</taxon>
        <taxon>Pseudomonadales</taxon>
        <taxon>Marinobacteraceae</taxon>
        <taxon>Marinobacter</taxon>
    </lineage>
</organism>
<dbReference type="EMBL" id="JAWIIJ010000014">
    <property type="protein sequence ID" value="MDV2080447.1"/>
    <property type="molecule type" value="Genomic_DNA"/>
</dbReference>
<evidence type="ECO:0000313" key="3">
    <source>
        <dbReference type="Proteomes" id="UP001269819"/>
    </source>
</evidence>
<protein>
    <submittedName>
        <fullName evidence="2">Uncharacterized protein</fullName>
    </submittedName>
</protein>
<evidence type="ECO:0000313" key="2">
    <source>
        <dbReference type="EMBL" id="MDV2080447.1"/>
    </source>
</evidence>
<dbReference type="Proteomes" id="UP001269819">
    <property type="component" value="Unassembled WGS sequence"/>
</dbReference>
<feature type="region of interest" description="Disordered" evidence="1">
    <location>
        <begin position="1"/>
        <end position="34"/>
    </location>
</feature>
<accession>A0ABU3W2Q9</accession>
<sequence>MPFSRKWAPPEYSHTGGSNVESQPPRPPPLAERQQPAFGATKTGYLDEKLPAGRYHLCPLLTTSIIDQGSDT</sequence>
<name>A0ABU3W2Q9_9GAMM</name>
<reference evidence="2 3" key="1">
    <citation type="submission" date="2023-10" db="EMBL/GenBank/DDBJ databases">
        <title>Characteristics and mechanism of a salt-tolerant marine origin heterotrophic nitrifying- aerobic denitrifying bacteria Marinobacter xestospongiae HN1.</title>
        <authorList>
            <person name="Qi R."/>
        </authorList>
    </citation>
    <scope>NUCLEOTIDE SEQUENCE [LARGE SCALE GENOMIC DNA]</scope>
    <source>
        <strain evidence="2 3">HN1</strain>
    </source>
</reference>
<keyword evidence="3" id="KW-1185">Reference proteome</keyword>
<proteinExistence type="predicted"/>
<gene>
    <name evidence="2" type="ORF">RYS15_17305</name>
</gene>
<comment type="caution">
    <text evidence="2">The sequence shown here is derived from an EMBL/GenBank/DDBJ whole genome shotgun (WGS) entry which is preliminary data.</text>
</comment>
<dbReference type="RefSeq" id="WP_316974853.1">
    <property type="nucleotide sequence ID" value="NZ_JAWIIJ010000014.1"/>
</dbReference>